<evidence type="ECO:0000256" key="7">
    <source>
        <dbReference type="SAM" id="Phobius"/>
    </source>
</evidence>
<keyword evidence="4 6" id="KW-0862">Zinc</keyword>
<dbReference type="Proteomes" id="UP001580391">
    <property type="component" value="Unassembled WGS sequence"/>
</dbReference>
<feature type="domain" description="CAAX prenyl protease 1 N-terminal" evidence="9">
    <location>
        <begin position="37"/>
        <end position="206"/>
    </location>
</feature>
<feature type="transmembrane region" description="Helical" evidence="7">
    <location>
        <begin position="153"/>
        <end position="171"/>
    </location>
</feature>
<dbReference type="InterPro" id="IPR027057">
    <property type="entry name" value="CAXX_Prtase_1"/>
</dbReference>
<accession>A0ABV5BS73</accession>
<keyword evidence="7" id="KW-0812">Transmembrane</keyword>
<sequence>MKLRFVFLLLFFAQILFNLVMKYLSYQGDPSPELHERILKYFTEADIQAGTEYDRRGFFVSILSSLIDFAIAGLFVFTPLAARLEAFLESKMKSRFEFVRYVAVVFLFFSSFYLLDFLVSLPFSYYFGFVLEHEFEFSKMTLGDWVILKGKSFLLSWLFGSIGILIVSLVLKYLRKAWIFVMPGVSLAFGLIASVLYPVVITPIFYDFHPIQEGSLKSKILSLCDHAGIRVENVFVIEESKYSGHTNAYFTGWGENRKIFLYDTLIQNHTEEEVVSVLGHEIGHWVHNHQLIDITLSTFEVFLLCLVLSYIFRKAKEEGSLTLKEFCSPSSFPFLFLVLSVIGTLTQPASSSLSRKFEVEADKEALVLTEDKKSFISTEIKLARDNKSRLDPHPWEVFYYHSHPTALERIEFAEAWKQSD</sequence>
<evidence type="ECO:0000256" key="5">
    <source>
        <dbReference type="ARBA" id="ARBA00023049"/>
    </source>
</evidence>
<dbReference type="InterPro" id="IPR001915">
    <property type="entry name" value="Peptidase_M48"/>
</dbReference>
<evidence type="ECO:0000256" key="2">
    <source>
        <dbReference type="ARBA" id="ARBA00022723"/>
    </source>
</evidence>
<dbReference type="InterPro" id="IPR032456">
    <property type="entry name" value="Peptidase_M48_N"/>
</dbReference>
<keyword evidence="1 6" id="KW-0645">Protease</keyword>
<evidence type="ECO:0000256" key="4">
    <source>
        <dbReference type="ARBA" id="ARBA00022833"/>
    </source>
</evidence>
<dbReference type="Gene3D" id="3.30.2010.10">
    <property type="entry name" value="Metalloproteases ('zincins'), catalytic domain"/>
    <property type="match status" value="1"/>
</dbReference>
<evidence type="ECO:0000313" key="11">
    <source>
        <dbReference type="Proteomes" id="UP001580391"/>
    </source>
</evidence>
<keyword evidence="11" id="KW-1185">Reference proteome</keyword>
<feature type="transmembrane region" description="Helical" evidence="7">
    <location>
        <begin position="294"/>
        <end position="312"/>
    </location>
</feature>
<keyword evidence="5 6" id="KW-0482">Metalloprotease</keyword>
<keyword evidence="7" id="KW-0472">Membrane</keyword>
<evidence type="ECO:0000256" key="1">
    <source>
        <dbReference type="ARBA" id="ARBA00022670"/>
    </source>
</evidence>
<organism evidence="10 11">
    <name type="scientific">Leptospira wolffii</name>
    <dbReference type="NCBI Taxonomy" id="409998"/>
    <lineage>
        <taxon>Bacteria</taxon>
        <taxon>Pseudomonadati</taxon>
        <taxon>Spirochaetota</taxon>
        <taxon>Spirochaetia</taxon>
        <taxon>Leptospirales</taxon>
        <taxon>Leptospiraceae</taxon>
        <taxon>Leptospira</taxon>
    </lineage>
</organism>
<evidence type="ECO:0000256" key="3">
    <source>
        <dbReference type="ARBA" id="ARBA00022801"/>
    </source>
</evidence>
<keyword evidence="2" id="KW-0479">Metal-binding</keyword>
<feature type="transmembrane region" description="Helical" evidence="7">
    <location>
        <begin position="58"/>
        <end position="77"/>
    </location>
</feature>
<proteinExistence type="inferred from homology"/>
<comment type="caution">
    <text evidence="10">The sequence shown here is derived from an EMBL/GenBank/DDBJ whole genome shotgun (WGS) entry which is preliminary data.</text>
</comment>
<evidence type="ECO:0000259" key="8">
    <source>
        <dbReference type="Pfam" id="PF01435"/>
    </source>
</evidence>
<dbReference type="Pfam" id="PF16491">
    <property type="entry name" value="Peptidase_M48_N"/>
    <property type="match status" value="1"/>
</dbReference>
<feature type="domain" description="Peptidase M48" evidence="8">
    <location>
        <begin position="211"/>
        <end position="416"/>
    </location>
</feature>
<dbReference type="RefSeq" id="WP_375517568.1">
    <property type="nucleotide sequence ID" value="NZ_JBHILI010000013.1"/>
</dbReference>
<protein>
    <submittedName>
        <fullName evidence="10">M48 family metallopeptidase</fullName>
    </submittedName>
</protein>
<dbReference type="PANTHER" id="PTHR10120">
    <property type="entry name" value="CAAX PRENYL PROTEASE 1"/>
    <property type="match status" value="1"/>
</dbReference>
<evidence type="ECO:0000259" key="9">
    <source>
        <dbReference type="Pfam" id="PF16491"/>
    </source>
</evidence>
<keyword evidence="3 6" id="KW-0378">Hydrolase</keyword>
<feature type="transmembrane region" description="Helical" evidence="7">
    <location>
        <begin position="98"/>
        <end position="115"/>
    </location>
</feature>
<dbReference type="Pfam" id="PF01435">
    <property type="entry name" value="Peptidase_M48"/>
    <property type="match status" value="1"/>
</dbReference>
<keyword evidence="7" id="KW-1133">Transmembrane helix</keyword>
<name>A0ABV5BS73_9LEPT</name>
<evidence type="ECO:0000256" key="6">
    <source>
        <dbReference type="RuleBase" id="RU003983"/>
    </source>
</evidence>
<comment type="similarity">
    <text evidence="6">Belongs to the peptidase M48 family.</text>
</comment>
<evidence type="ECO:0000313" key="10">
    <source>
        <dbReference type="EMBL" id="MFB5738178.1"/>
    </source>
</evidence>
<dbReference type="EMBL" id="JBHILJ010000011">
    <property type="protein sequence ID" value="MFB5738178.1"/>
    <property type="molecule type" value="Genomic_DNA"/>
</dbReference>
<comment type="cofactor">
    <cofactor evidence="6">
        <name>Zn(2+)</name>
        <dbReference type="ChEBI" id="CHEBI:29105"/>
    </cofactor>
    <text evidence="6">Binds 1 zinc ion per subunit.</text>
</comment>
<reference evidence="10 11" key="1">
    <citation type="submission" date="2024-09" db="EMBL/GenBank/DDBJ databases">
        <title>Taxonomic and Genotyping Characterization of Leptospira Strains isolated from Multiple Sources in Colombia highlights the importance of intermediate species.</title>
        <authorList>
            <person name="Torres Higuera L."/>
            <person name="Rojas Tapias D."/>
            <person name="Jimenez Velasquez S."/>
            <person name="Renjifo Ibanez C."/>
        </authorList>
    </citation>
    <scope>NUCLEOTIDE SEQUENCE [LARGE SCALE GENOMIC DNA]</scope>
    <source>
        <strain evidence="10 11">Lep080</strain>
    </source>
</reference>
<dbReference type="CDD" id="cd07343">
    <property type="entry name" value="M48A_Zmpste24p_like"/>
    <property type="match status" value="1"/>
</dbReference>
<gene>
    <name evidence="10" type="ORF">ACE5IX_16785</name>
</gene>
<feature type="transmembrane region" description="Helical" evidence="7">
    <location>
        <begin position="178"/>
        <end position="200"/>
    </location>
</feature>